<dbReference type="Proteomes" id="UP000192266">
    <property type="component" value="Unassembled WGS sequence"/>
</dbReference>
<organism evidence="2 3">
    <name type="scientific">Hymenobacter roseosalivarius DSM 11622</name>
    <dbReference type="NCBI Taxonomy" id="645990"/>
    <lineage>
        <taxon>Bacteria</taxon>
        <taxon>Pseudomonadati</taxon>
        <taxon>Bacteroidota</taxon>
        <taxon>Cytophagia</taxon>
        <taxon>Cytophagales</taxon>
        <taxon>Hymenobacteraceae</taxon>
        <taxon>Hymenobacter</taxon>
    </lineage>
</organism>
<dbReference type="InterPro" id="IPR026444">
    <property type="entry name" value="Secre_tail"/>
</dbReference>
<evidence type="ECO:0000313" key="3">
    <source>
        <dbReference type="Proteomes" id="UP000192266"/>
    </source>
</evidence>
<proteinExistence type="predicted"/>
<dbReference type="AlphaFoldDB" id="A0A1W1VQL4"/>
<keyword evidence="3" id="KW-1185">Reference proteome</keyword>
<evidence type="ECO:0000259" key="1">
    <source>
        <dbReference type="Pfam" id="PF18962"/>
    </source>
</evidence>
<dbReference type="InterPro" id="IPR024079">
    <property type="entry name" value="MetalloPept_cat_dom_sf"/>
</dbReference>
<dbReference type="Gene3D" id="3.40.390.10">
    <property type="entry name" value="Collagenase (Catalytic Domain)"/>
    <property type="match status" value="1"/>
</dbReference>
<gene>
    <name evidence="2" type="ORF">SAMN00120144_0440</name>
</gene>
<dbReference type="GO" id="GO:0008237">
    <property type="term" value="F:metallopeptidase activity"/>
    <property type="evidence" value="ECO:0007669"/>
    <property type="project" value="InterPro"/>
</dbReference>
<name>A0A1W1VQL4_9BACT</name>
<dbReference type="Pfam" id="PF18962">
    <property type="entry name" value="Por_Secre_tail"/>
    <property type="match status" value="1"/>
</dbReference>
<reference evidence="2 3" key="1">
    <citation type="submission" date="2017-04" db="EMBL/GenBank/DDBJ databases">
        <authorList>
            <person name="Afonso C.L."/>
            <person name="Miller P.J."/>
            <person name="Scott M.A."/>
            <person name="Spackman E."/>
            <person name="Goraichik I."/>
            <person name="Dimitrov K.M."/>
            <person name="Suarez D.L."/>
            <person name="Swayne D.E."/>
        </authorList>
    </citation>
    <scope>NUCLEOTIDE SEQUENCE [LARGE SCALE GENOMIC DNA]</scope>
    <source>
        <strain evidence="2 3">DSM 11622</strain>
    </source>
</reference>
<feature type="domain" description="Secretion system C-terminal sorting" evidence="1">
    <location>
        <begin position="786"/>
        <end position="863"/>
    </location>
</feature>
<dbReference type="EMBL" id="FWWW01000070">
    <property type="protein sequence ID" value="SMB95672.1"/>
    <property type="molecule type" value="Genomic_DNA"/>
</dbReference>
<dbReference type="STRING" id="645990.SAMN00120144_0440"/>
<dbReference type="NCBIfam" id="TIGR04183">
    <property type="entry name" value="Por_Secre_tail"/>
    <property type="match status" value="1"/>
</dbReference>
<dbReference type="SUPFAM" id="SSF55486">
    <property type="entry name" value="Metalloproteases ('zincins'), catalytic domain"/>
    <property type="match status" value="1"/>
</dbReference>
<protein>
    <recommendedName>
        <fullName evidence="1">Secretion system C-terminal sorting domain-containing protein</fullName>
    </recommendedName>
</protein>
<evidence type="ECO:0000313" key="2">
    <source>
        <dbReference type="EMBL" id="SMB95672.1"/>
    </source>
</evidence>
<sequence>MAEYAILPFVKKLLFLSLVACGILGTARAQQLVSQAELVLESRPAKPVICYARPENMYTYVAPPAQFLNRTAGRPTADRARIEVNYIDFPANARAAFQKAVDIWQSQLFSPVVIRVEARWEPLAEGVLGAAGTTQIYRNLPGAPKSNIWYPAALAEKIAGQDLNGTNPDISAEFNSDINWYFGLEGIPPTGSYDLVSVVLHELGHGLGFIAAASYTDPPPATGAVASLNSSGFPWVFSTYIENGPGVRLAGNRLFPSPSTALADQFTSDDLYFGSPLVNAVTNNQRARLHAPPRFSSGSSISHLNEASYRAGDPNSLMTPRIGAAEAIQNPGPITLKMFDEMGWFNTAIRHNPSLRDTETAQDFVVRANVVSDGTIVAGSVRLFYRVDNGTDAPGATDTVLPMTAASGSTQYTATIPNPGLGRRVSYYISAADVETGRTYTAPGVLLTTDATTAQPRYQFFVGPDAVPPVLVHQPAAFIFADQLPLVITAQASDNIGVASVSVEYSVNSVARPSFNLTRQADNVTYRGSIASTAGAPIGAGDIIAYRLIARDASSNANQTVSPASGTYRVPVVSIKAPQASYVNNFNAITAATSPDFVGNGFSITQPTGFNDLAIHSAHPYPDANNTLIYQLLTPIIVATDPTKSTINFDEIVLVEPGTDGAPFPSADFFDYVVVEGSKDEGRTWQPVADGYDSRDREAWLAAYNSGIDAEQNSTAVGSPALFLPRAMNLRDNGFFLAGDVVRLRFRLFADPAAHGWGWAIDNLRIQDNTVTSLASELKKTGGLNVYPNPSEGKFTVQASFAKPTTGLQIIVRNNLGQVVLRQSLAGAQRELKQALDLSTLSAGMYMVSVGIEGDAAMRKILITK</sequence>
<accession>A0A1W1VQL4</accession>